<accession>A0A7W8SF08</accession>
<organism evidence="1 2">
    <name type="scientific">Cellulomonas hominis</name>
    <dbReference type="NCBI Taxonomy" id="156981"/>
    <lineage>
        <taxon>Bacteria</taxon>
        <taxon>Bacillati</taxon>
        <taxon>Actinomycetota</taxon>
        <taxon>Actinomycetes</taxon>
        <taxon>Micrococcales</taxon>
        <taxon>Cellulomonadaceae</taxon>
        <taxon>Cellulomonas</taxon>
    </lineage>
</organism>
<name>A0A7W8SF08_9CELL</name>
<dbReference type="Proteomes" id="UP000564629">
    <property type="component" value="Unassembled WGS sequence"/>
</dbReference>
<evidence type="ECO:0000313" key="1">
    <source>
        <dbReference type="EMBL" id="MBB5473875.1"/>
    </source>
</evidence>
<proteinExistence type="predicted"/>
<dbReference type="EMBL" id="JACHDN010000001">
    <property type="protein sequence ID" value="MBB5473875.1"/>
    <property type="molecule type" value="Genomic_DNA"/>
</dbReference>
<dbReference type="RefSeq" id="WP_168430566.1">
    <property type="nucleotide sequence ID" value="NZ_BJVQ01000067.1"/>
</dbReference>
<sequence>MLGPAVAQAADVPDQALAVDVMTAEGESGVDAIVRHRLAALVDSQSTVEIAEAVESGGGAVLMDENGEVIAALDEAGLPARARAISWLSPGCAVGSACVTAGSMNLGFTGTGVKSHTMSSVTKFYAGDKTTVLWKGANYWAGAPGKTVYLTKATSMDSISRS</sequence>
<reference evidence="1 2" key="1">
    <citation type="submission" date="2020-08" db="EMBL/GenBank/DDBJ databases">
        <title>Sequencing the genomes of 1000 actinobacteria strains.</title>
        <authorList>
            <person name="Klenk H.-P."/>
        </authorList>
    </citation>
    <scope>NUCLEOTIDE SEQUENCE [LARGE SCALE GENOMIC DNA]</scope>
    <source>
        <strain evidence="1 2">DSM 9581</strain>
    </source>
</reference>
<gene>
    <name evidence="1" type="ORF">HNR08_002611</name>
</gene>
<dbReference type="AlphaFoldDB" id="A0A7W8SF08"/>
<comment type="caution">
    <text evidence="1">The sequence shown here is derived from an EMBL/GenBank/DDBJ whole genome shotgun (WGS) entry which is preliminary data.</text>
</comment>
<protein>
    <submittedName>
        <fullName evidence="1">Uncharacterized protein</fullName>
    </submittedName>
</protein>
<evidence type="ECO:0000313" key="2">
    <source>
        <dbReference type="Proteomes" id="UP000564629"/>
    </source>
</evidence>